<dbReference type="PANTHER" id="PTHR15180:SF1">
    <property type="entry name" value="GENERAL TRANSCRIPTION FACTOR 3C POLYPEPTIDE 1"/>
    <property type="match status" value="1"/>
</dbReference>
<dbReference type="PANTHER" id="PTHR15180">
    <property type="entry name" value="GENERAL TRANSCRIPTION FACTOR 3C POLYPEPTIDE 1"/>
    <property type="match status" value="1"/>
</dbReference>
<organism evidence="9 10">
    <name type="scientific">Collybia nuda</name>
    <dbReference type="NCBI Taxonomy" id="64659"/>
    <lineage>
        <taxon>Eukaryota</taxon>
        <taxon>Fungi</taxon>
        <taxon>Dikarya</taxon>
        <taxon>Basidiomycota</taxon>
        <taxon>Agaricomycotina</taxon>
        <taxon>Agaricomycetes</taxon>
        <taxon>Agaricomycetidae</taxon>
        <taxon>Agaricales</taxon>
        <taxon>Tricholomatineae</taxon>
        <taxon>Clitocybaceae</taxon>
        <taxon>Collybia</taxon>
    </lineage>
</organism>
<dbReference type="Pfam" id="PF04182">
    <property type="entry name" value="B-block_TFIIIC"/>
    <property type="match status" value="1"/>
</dbReference>
<evidence type="ECO:0000256" key="2">
    <source>
        <dbReference type="ARBA" id="ARBA00022553"/>
    </source>
</evidence>
<comment type="caution">
    <text evidence="9">The sequence shown here is derived from an EMBL/GenBank/DDBJ whole genome shotgun (WGS) entry which is preliminary data.</text>
</comment>
<feature type="compositionally biased region" description="Polar residues" evidence="6">
    <location>
        <begin position="831"/>
        <end position="849"/>
    </location>
</feature>
<evidence type="ECO:0000256" key="3">
    <source>
        <dbReference type="ARBA" id="ARBA00023125"/>
    </source>
</evidence>
<dbReference type="CDD" id="cd16169">
    <property type="entry name" value="Tau138_eWH"/>
    <property type="match status" value="1"/>
</dbReference>
<dbReference type="InterPro" id="IPR007309">
    <property type="entry name" value="TFIIIC_Bblock-bd"/>
</dbReference>
<feature type="domain" description="Transcription factor tau subunit sfc3/Tfc3 C-terminal" evidence="8">
    <location>
        <begin position="1555"/>
        <end position="1813"/>
    </location>
</feature>
<keyword evidence="2" id="KW-0597">Phosphoprotein</keyword>
<evidence type="ECO:0000313" key="10">
    <source>
        <dbReference type="Proteomes" id="UP000807353"/>
    </source>
</evidence>
<dbReference type="GO" id="GO:0005634">
    <property type="term" value="C:nucleus"/>
    <property type="evidence" value="ECO:0007669"/>
    <property type="project" value="UniProtKB-SubCell"/>
</dbReference>
<evidence type="ECO:0000259" key="8">
    <source>
        <dbReference type="Pfam" id="PF20222"/>
    </source>
</evidence>
<dbReference type="EMBL" id="MU150343">
    <property type="protein sequence ID" value="KAF9458331.1"/>
    <property type="molecule type" value="Genomic_DNA"/>
</dbReference>
<feature type="compositionally biased region" description="Basic and acidic residues" evidence="6">
    <location>
        <begin position="559"/>
        <end position="568"/>
    </location>
</feature>
<dbReference type="GO" id="GO:0003677">
    <property type="term" value="F:DNA binding"/>
    <property type="evidence" value="ECO:0007669"/>
    <property type="project" value="UniProtKB-KW"/>
</dbReference>
<evidence type="ECO:0000256" key="1">
    <source>
        <dbReference type="ARBA" id="ARBA00004123"/>
    </source>
</evidence>
<dbReference type="Proteomes" id="UP000807353">
    <property type="component" value="Unassembled WGS sequence"/>
</dbReference>
<dbReference type="InterPro" id="IPR046488">
    <property type="entry name" value="Sfc3/Tfc3_C"/>
</dbReference>
<accession>A0A9P6CAD9</accession>
<name>A0A9P6CAD9_9AGAR</name>
<comment type="subcellular location">
    <subcellularLocation>
        <location evidence="1">Nucleus</location>
    </subcellularLocation>
</comment>
<feature type="domain" description="B-block binding subunit of TFIIIC" evidence="7">
    <location>
        <begin position="147"/>
        <end position="212"/>
    </location>
</feature>
<dbReference type="GO" id="GO:0042791">
    <property type="term" value="P:5S class rRNA transcription by RNA polymerase III"/>
    <property type="evidence" value="ECO:0007669"/>
    <property type="project" value="TreeGrafter"/>
</dbReference>
<evidence type="ECO:0000259" key="7">
    <source>
        <dbReference type="Pfam" id="PF04182"/>
    </source>
</evidence>
<evidence type="ECO:0000256" key="4">
    <source>
        <dbReference type="ARBA" id="ARBA00023163"/>
    </source>
</evidence>
<keyword evidence="5" id="KW-0539">Nucleus</keyword>
<feature type="region of interest" description="Disordered" evidence="6">
    <location>
        <begin position="697"/>
        <end position="724"/>
    </location>
</feature>
<feature type="region of interest" description="Disordered" evidence="6">
    <location>
        <begin position="1528"/>
        <end position="1548"/>
    </location>
</feature>
<feature type="region of interest" description="Disordered" evidence="6">
    <location>
        <begin position="644"/>
        <end position="682"/>
    </location>
</feature>
<evidence type="ECO:0000256" key="6">
    <source>
        <dbReference type="SAM" id="MobiDB-lite"/>
    </source>
</evidence>
<dbReference type="Pfam" id="PF20222">
    <property type="entry name" value="DUF6581"/>
    <property type="match status" value="1"/>
</dbReference>
<gene>
    <name evidence="9" type="ORF">BDZ94DRAFT_1270875</name>
</gene>
<feature type="region of interest" description="Disordered" evidence="6">
    <location>
        <begin position="515"/>
        <end position="576"/>
    </location>
</feature>
<evidence type="ECO:0000256" key="5">
    <source>
        <dbReference type="ARBA" id="ARBA00023242"/>
    </source>
</evidence>
<keyword evidence="3" id="KW-0238">DNA-binding</keyword>
<feature type="region of interest" description="Disordered" evidence="6">
    <location>
        <begin position="829"/>
        <end position="887"/>
    </location>
</feature>
<dbReference type="InterPro" id="IPR035625">
    <property type="entry name" value="Tfc3-like_eWH"/>
</dbReference>
<dbReference type="InterPro" id="IPR044210">
    <property type="entry name" value="Tfc3-like"/>
</dbReference>
<dbReference type="GO" id="GO:0000127">
    <property type="term" value="C:transcription factor TFIIIC complex"/>
    <property type="evidence" value="ECO:0007669"/>
    <property type="project" value="InterPro"/>
</dbReference>
<protein>
    <recommendedName>
        <fullName evidence="11">Transcription factor tau subunit sfc3</fullName>
    </recommendedName>
</protein>
<dbReference type="GO" id="GO:0006384">
    <property type="term" value="P:transcription initiation at RNA polymerase III promoter"/>
    <property type="evidence" value="ECO:0007669"/>
    <property type="project" value="InterPro"/>
</dbReference>
<evidence type="ECO:0000313" key="9">
    <source>
        <dbReference type="EMBL" id="KAF9458331.1"/>
    </source>
</evidence>
<keyword evidence="10" id="KW-1185">Reference proteome</keyword>
<keyword evidence="4" id="KW-0804">Transcription</keyword>
<dbReference type="OrthoDB" id="68020at2759"/>
<reference evidence="9" key="1">
    <citation type="submission" date="2020-11" db="EMBL/GenBank/DDBJ databases">
        <authorList>
            <consortium name="DOE Joint Genome Institute"/>
            <person name="Ahrendt S."/>
            <person name="Riley R."/>
            <person name="Andreopoulos W."/>
            <person name="Labutti K."/>
            <person name="Pangilinan J."/>
            <person name="Ruiz-Duenas F.J."/>
            <person name="Barrasa J.M."/>
            <person name="Sanchez-Garcia M."/>
            <person name="Camarero S."/>
            <person name="Miyauchi S."/>
            <person name="Serrano A."/>
            <person name="Linde D."/>
            <person name="Babiker R."/>
            <person name="Drula E."/>
            <person name="Ayuso-Fernandez I."/>
            <person name="Pacheco R."/>
            <person name="Padilla G."/>
            <person name="Ferreira P."/>
            <person name="Barriuso J."/>
            <person name="Kellner H."/>
            <person name="Castanera R."/>
            <person name="Alfaro M."/>
            <person name="Ramirez L."/>
            <person name="Pisabarro A.G."/>
            <person name="Kuo A."/>
            <person name="Tritt A."/>
            <person name="Lipzen A."/>
            <person name="He G."/>
            <person name="Yan M."/>
            <person name="Ng V."/>
            <person name="Cullen D."/>
            <person name="Martin F."/>
            <person name="Rosso M.-N."/>
            <person name="Henrissat B."/>
            <person name="Hibbett D."/>
            <person name="Martinez A.T."/>
            <person name="Grigoriev I.V."/>
        </authorList>
    </citation>
    <scope>NUCLEOTIDE SEQUENCE</scope>
    <source>
        <strain evidence="9">CBS 247.69</strain>
    </source>
</reference>
<evidence type="ECO:0008006" key="11">
    <source>
        <dbReference type="Google" id="ProtNLM"/>
    </source>
</evidence>
<proteinExistence type="predicted"/>
<sequence length="1821" mass="204747">MDELLHHCLRELSFDGDLGCDVSRLRDFIVEFYQHTGTPQNPDDAFCAFVWSLVVQQPTVRVGVVPPGITSEVWVAPQTSAKRKAKAKGQEHIETKPTELDFVPDAKNRTLDDLRREYGDNLRIAVDPDAIYAAITGSHIRFPKLSPMVYSALQIITRGRDSGITVVGLGQKSKYDQKTCFYLVRQLTELDLVVKVRRGGVGTHFCIHKYFFDRSPSWKAIRDEEFRAEGSHKILESREMEPLGGEDDSSANVYSLDFTPIDARHLSSLPLIRARVVKLLKASRNQMHASNNMLITLGFSNPTKTDRRFFQSRIREMILQGLIEKVVVPSNRKKSAGASVKCFRLVTEGQNKRVDEDGIVVQSQDGEEDEKDIDESSGVKMNITIHKQIIDFLEESDVTGMTLNELSAALCHFDKRTIELLLTRAEKYPPPSHLGDLGIAGLMETSGRERRHRYYTIASYRKLVEKENLDNSTVVHAEVDLSEVGGFASVDPTLFYDKQISLFEYQDIFKDKEREKTGKIRKHPLKNPILPDGSVKQGRPRKYPVGEDPKSLRKANKRKRDDTVEKTVRTQPTKKRRIVTLDATSAPPTADNAISSPSLEREIRSWTSQPGLEADEADAEEFFKKRGRLAKDKSLAEKISGITYQISRKRGRPSKPSSTLNNDNEEPTRPQKRGRPLRARTDVNGVYELSVNIIDKEAQSVTGAREDPDLDDPTPEPPSDKANPQLDILHLSRDSTVAAGAEVISSPPSISQMGGSTDENPVEPILTMSILLNADNASKSQTAPVPYRDPILQAVRDSPPLSSQDGVPIDPILLVDILENTQRILHGPLVTPSTKMPVTSSFATKSAPNPSDLPYNPKLPAPAKASGESSEVGLGEGKSQRPRGTRVNVSHLRRENELYRVIENMGGIVNIQTKEFFEEHTALLETLTRAGEATSAPIGTRTDKRTAATAFNNMELRGRIKQLKTTILTHTGVRRPACIVYLPNIEQEKLNAFLADLALGVHPSPPQQGNFVKIDERIEYGADPTSIARGALPLQLLQMEQPGTDKKERWSKNLARADQLFSYDDSVIREVLLTERTTLGQLYGFIVGKVMRTREFHLSTLDAFEKGNTSSNIISHEHRIIDLSFFCHDISLSLYCSLISSLCHDSELTQFLTTEEGRQTLVRDLPPNLKNLLQIGRSRARSRFLDILETLRALKLVTPLQASSSETSWISCLPIDNRPSSFVPASLDGWTVSTPMAAPVYWHFNDIAPLHVWAVSETTPPFWQDVSVTSRTQALNYWQLFQRACTGVDSIVLPDSVSVTGPPSAGLSVARSLRRSVSWNADYTLTWHQMQYLKQFTEPYTAKTPLEDEDEGQARIKKISWVISAPQRSIVAYYTGVRERLTREVEKARRKADHQAVDRRAKRAATVKASLAKKAAEARVQREEEWEGIILRLHPAPLDGAATVRLRRVRTRFLQAVLAKDIERWEAEITDALKEADIATKKILKVNNKPVFTRSAPVPFTVPLPNAPNPPEKSIEMLIAQQGPPIVHSQGAKRKRRGKNAETLTSPEVKPKGLRRHRFQWNRDYEELARDASAIIKARCRNLSRLDWGAFEQVFPAVPRNTVRQRLAHIKETPGNEAYLSRLEDRWYDLWMQHRNTPLLPDDDPTSTSNFNLIKHIEFLRKHVDKNALRVGFVQPREAAGITIPVTTAQLSVEYDIIETRPTAPPWDFMWNAVVEEGREKRMMRQSFTKRNEVPSVGESLPEELSLAESAIKMTLGTPNEHYDSDLASVLLHGLGEHEISVATRNLLNRGVLSKLVRDPTKQKPGRQLKISEMQVFIYHQ</sequence>